<dbReference type="Gene3D" id="3.40.630.30">
    <property type="match status" value="1"/>
</dbReference>
<keyword evidence="3" id="KW-1185">Reference proteome</keyword>
<dbReference type="Proteomes" id="UP000000637">
    <property type="component" value="Chromosome"/>
</dbReference>
<evidence type="ECO:0000259" key="1">
    <source>
        <dbReference type="PROSITE" id="PS51186"/>
    </source>
</evidence>
<name>A1R9I4_PAEAT</name>
<evidence type="ECO:0000313" key="2">
    <source>
        <dbReference type="EMBL" id="ABM07228.1"/>
    </source>
</evidence>
<organism evidence="2 3">
    <name type="scientific">Paenarthrobacter aurescens (strain TC1)</name>
    <dbReference type="NCBI Taxonomy" id="290340"/>
    <lineage>
        <taxon>Bacteria</taxon>
        <taxon>Bacillati</taxon>
        <taxon>Actinomycetota</taxon>
        <taxon>Actinomycetes</taxon>
        <taxon>Micrococcales</taxon>
        <taxon>Micrococcaceae</taxon>
        <taxon>Paenarthrobacter</taxon>
    </lineage>
</organism>
<proteinExistence type="predicted"/>
<dbReference type="eggNOG" id="COG0456">
    <property type="taxonomic scope" value="Bacteria"/>
</dbReference>
<dbReference type="GO" id="GO:0016747">
    <property type="term" value="F:acyltransferase activity, transferring groups other than amino-acyl groups"/>
    <property type="evidence" value="ECO:0007669"/>
    <property type="project" value="InterPro"/>
</dbReference>
<dbReference type="SUPFAM" id="SSF55729">
    <property type="entry name" value="Acyl-CoA N-acyltransferases (Nat)"/>
    <property type="match status" value="1"/>
</dbReference>
<dbReference type="Pfam" id="PF13508">
    <property type="entry name" value="Acetyltransf_7"/>
    <property type="match status" value="1"/>
</dbReference>
<dbReference type="PROSITE" id="PS51186">
    <property type="entry name" value="GNAT"/>
    <property type="match status" value="1"/>
</dbReference>
<dbReference type="EMBL" id="CP000474">
    <property type="protein sequence ID" value="ABM07228.1"/>
    <property type="molecule type" value="Genomic_DNA"/>
</dbReference>
<evidence type="ECO:0000313" key="3">
    <source>
        <dbReference type="Proteomes" id="UP000000637"/>
    </source>
</evidence>
<dbReference type="PANTHER" id="PTHR43233">
    <property type="entry name" value="FAMILY N-ACETYLTRANSFERASE, PUTATIVE (AFU_ORTHOLOGUE AFUA_6G03350)-RELATED"/>
    <property type="match status" value="1"/>
</dbReference>
<dbReference type="RefSeq" id="WP_011775824.1">
    <property type="nucleotide sequence ID" value="NC_008711.1"/>
</dbReference>
<accession>A1R9I4</accession>
<sequence length="139" mass="15425">MDYAITAEIPTADELIELYGSVEWTAYTDDHAALVAAVDGSFCVLTARNAVGKLVGLARTVSDGYTIAYIQDILVSAEHQRLGIGGALLDELLHRTERIRQVVLLTDAEHAQRAFHESRGFTEAHDFAPHQLRSFVRFR</sequence>
<dbReference type="OrthoDB" id="4549080at2"/>
<feature type="domain" description="N-acetyltransferase" evidence="1">
    <location>
        <begin position="5"/>
        <end position="139"/>
    </location>
</feature>
<dbReference type="InterPro" id="IPR053144">
    <property type="entry name" value="Acetyltransferase_Butenolide"/>
</dbReference>
<dbReference type="InterPro" id="IPR016181">
    <property type="entry name" value="Acyl_CoA_acyltransferase"/>
</dbReference>
<dbReference type="AlphaFoldDB" id="A1R9I4"/>
<protein>
    <submittedName>
        <fullName evidence="2">Acetyltransferase, GNAT family protein</fullName>
    </submittedName>
</protein>
<dbReference type="HOGENOM" id="CLU_086503_5_0_11"/>
<dbReference type="KEGG" id="aau:AAur_3199"/>
<dbReference type="CDD" id="cd04301">
    <property type="entry name" value="NAT_SF"/>
    <property type="match status" value="1"/>
</dbReference>
<gene>
    <name evidence="2" type="ordered locus">AAur_3199</name>
</gene>
<dbReference type="STRING" id="290340.AAur_3199"/>
<dbReference type="InterPro" id="IPR000182">
    <property type="entry name" value="GNAT_dom"/>
</dbReference>
<dbReference type="PANTHER" id="PTHR43233:SF1">
    <property type="entry name" value="FAMILY N-ACETYLTRANSFERASE, PUTATIVE (AFU_ORTHOLOGUE AFUA_6G03350)-RELATED"/>
    <property type="match status" value="1"/>
</dbReference>
<reference evidence="2 3" key="1">
    <citation type="journal article" date="2006" name="PLoS Genet.">
        <title>Secrets of soil survival revealed by the genome sequence of Arthrobacter aurescens TC1.</title>
        <authorList>
            <person name="Mongodin E.F."/>
            <person name="Shapir N."/>
            <person name="Daugherty S.C."/>
            <person name="DeBoy R.T."/>
            <person name="Emerson J.B."/>
            <person name="Shvartzbeyn A."/>
            <person name="Radune D."/>
            <person name="Vamathevan J."/>
            <person name="Riggs F."/>
            <person name="Grinberg V."/>
            <person name="Khouri H."/>
            <person name="Wackett L.P."/>
            <person name="Nelson K.E."/>
            <person name="Sadowsky M.J."/>
        </authorList>
    </citation>
    <scope>NUCLEOTIDE SEQUENCE [LARGE SCALE GENOMIC DNA]</scope>
    <source>
        <strain evidence="2 3">TC1</strain>
    </source>
</reference>